<name>A0A6G6J453_PSENT</name>
<dbReference type="Proteomes" id="UP000501063">
    <property type="component" value="Chromosome"/>
</dbReference>
<reference evidence="2 3" key="1">
    <citation type="submission" date="2020-02" db="EMBL/GenBank/DDBJ databases">
        <title>Integrative conjugative elements (ICEs) and plasmids drive adaptation of Pseudomonas nitroreducens strain HBP1 to wastewater environment.</title>
        <authorList>
            <person name="Sentchilo V."/>
            <person name="Carraro N."/>
            <person name="Bertelli C."/>
            <person name="van der Meer J.R."/>
        </authorList>
    </citation>
    <scope>NUCLEOTIDE SEQUENCE [LARGE SCALE GENOMIC DNA]</scope>
    <source>
        <strain evidence="2 3">HBP1</strain>
    </source>
</reference>
<gene>
    <name evidence="2" type="ORF">G5B91_24570</name>
    <name evidence="1" type="ORF">I5I61_05535</name>
</gene>
<accession>A0A6G6J453</accession>
<evidence type="ECO:0000313" key="2">
    <source>
        <dbReference type="EMBL" id="QIE89261.1"/>
    </source>
</evidence>
<organism evidence="2 3">
    <name type="scientific">Pseudomonas nitroreducens</name>
    <dbReference type="NCBI Taxonomy" id="46680"/>
    <lineage>
        <taxon>Bacteria</taxon>
        <taxon>Pseudomonadati</taxon>
        <taxon>Pseudomonadota</taxon>
        <taxon>Gammaproteobacteria</taxon>
        <taxon>Pseudomonadales</taxon>
        <taxon>Pseudomonadaceae</taxon>
        <taxon>Pseudomonas</taxon>
    </lineage>
</organism>
<evidence type="ECO:0000313" key="1">
    <source>
        <dbReference type="EMBL" id="MBG6286901.1"/>
    </source>
</evidence>
<dbReference type="RefSeq" id="WP_081753968.1">
    <property type="nucleotide sequence ID" value="NZ_CP049140.1"/>
</dbReference>
<evidence type="ECO:0000313" key="4">
    <source>
        <dbReference type="Proteomes" id="UP000608450"/>
    </source>
</evidence>
<dbReference type="Pfam" id="PF14424">
    <property type="entry name" value="Toxin-deaminase"/>
    <property type="match status" value="1"/>
</dbReference>
<dbReference type="Proteomes" id="UP000608450">
    <property type="component" value="Unassembled WGS sequence"/>
</dbReference>
<dbReference type="EMBL" id="JADTFC010000008">
    <property type="protein sequence ID" value="MBG6286901.1"/>
    <property type="molecule type" value="Genomic_DNA"/>
</dbReference>
<protein>
    <submittedName>
        <fullName evidence="2">Uncharacterized protein</fullName>
    </submittedName>
</protein>
<dbReference type="KEGG" id="pnt:G5B91_24570"/>
<evidence type="ECO:0000313" key="3">
    <source>
        <dbReference type="Proteomes" id="UP000501063"/>
    </source>
</evidence>
<keyword evidence="4" id="KW-1185">Reference proteome</keyword>
<sequence length="87" mass="10256">MISRVWYRCAKRVSEEKGTDLFFYSKTRRGVMVRVRKINLSPFLSSQASGRINLISEKMVCPSCSDIVNQFRERYPNIQLNIFTMEK</sequence>
<proteinExistence type="predicted"/>
<dbReference type="InterPro" id="IPR032721">
    <property type="entry name" value="Toxin-deaminase"/>
</dbReference>
<dbReference type="AlphaFoldDB" id="A0A6G6J453"/>
<dbReference type="EMBL" id="CP049140">
    <property type="protein sequence ID" value="QIE89261.1"/>
    <property type="molecule type" value="Genomic_DNA"/>
</dbReference>
<reference evidence="1 4" key="2">
    <citation type="submission" date="2020-11" db="EMBL/GenBank/DDBJ databases">
        <title>Enhanced detection system for hospital associated transmission using whole genome sequencing surveillance.</title>
        <authorList>
            <person name="Harrison L.H."/>
            <person name="Van Tyne D."/>
            <person name="Marsh J.W."/>
            <person name="Griffith M.P."/>
            <person name="Snyder D.J."/>
            <person name="Cooper V.S."/>
            <person name="Mustapha M."/>
        </authorList>
    </citation>
    <scope>NUCLEOTIDE SEQUENCE [LARGE SCALE GENOMIC DNA]</scope>
    <source>
        <strain evidence="1 4">PSA00705</strain>
    </source>
</reference>